<evidence type="ECO:0000256" key="6">
    <source>
        <dbReference type="ARBA" id="ARBA00022989"/>
    </source>
</evidence>
<dbReference type="PROSITE" id="PS00943">
    <property type="entry name" value="UBIA"/>
    <property type="match status" value="1"/>
</dbReference>
<feature type="transmembrane region" description="Helical" evidence="9">
    <location>
        <begin position="133"/>
        <end position="155"/>
    </location>
</feature>
<dbReference type="GO" id="GO:0006744">
    <property type="term" value="P:ubiquinone biosynthetic process"/>
    <property type="evidence" value="ECO:0007669"/>
    <property type="project" value="UniProtKB-UniRule"/>
</dbReference>
<proteinExistence type="inferred from homology"/>
<evidence type="ECO:0000313" key="10">
    <source>
        <dbReference type="Proteomes" id="UP000515124"/>
    </source>
</evidence>
<comment type="cofactor">
    <cofactor evidence="1 9">
        <name>Mg(2+)</name>
        <dbReference type="ChEBI" id="CHEBI:18420"/>
    </cofactor>
</comment>
<dbReference type="HAMAP" id="MF_01635">
    <property type="entry name" value="UbiA"/>
    <property type="match status" value="1"/>
</dbReference>
<dbReference type="AlphaFoldDB" id="A0A6P5R9P0"/>
<dbReference type="RefSeq" id="XP_021801625.1">
    <property type="nucleotide sequence ID" value="XM_021945933.1"/>
</dbReference>
<dbReference type="GO" id="GO:0008412">
    <property type="term" value="F:4-hydroxybenzoate polyprenyltransferase activity"/>
    <property type="evidence" value="ECO:0007669"/>
    <property type="project" value="UniProtKB-EC"/>
</dbReference>
<keyword evidence="4 9" id="KW-0808">Transferase</keyword>
<keyword evidence="10" id="KW-1185">Reference proteome</keyword>
<keyword evidence="9" id="KW-0496">Mitochondrion</keyword>
<dbReference type="RefSeq" id="XP_021801623.1">
    <property type="nucleotide sequence ID" value="XM_021945931.1"/>
</dbReference>
<feature type="transmembrane region" description="Helical" evidence="9">
    <location>
        <begin position="202"/>
        <end position="223"/>
    </location>
</feature>
<dbReference type="EC" id="2.5.1.39" evidence="9"/>
<dbReference type="FunFam" id="1.20.120.1780:FF:000001">
    <property type="entry name" value="4-hydroxybenzoate octaprenyltransferase"/>
    <property type="match status" value="1"/>
</dbReference>
<dbReference type="GeneID" id="110745789"/>
<organism evidence="10 13">
    <name type="scientific">Prunus avium</name>
    <name type="common">Cherry</name>
    <name type="synonym">Cerasus avium</name>
    <dbReference type="NCBI Taxonomy" id="42229"/>
    <lineage>
        <taxon>Eukaryota</taxon>
        <taxon>Viridiplantae</taxon>
        <taxon>Streptophyta</taxon>
        <taxon>Embryophyta</taxon>
        <taxon>Tracheophyta</taxon>
        <taxon>Spermatophyta</taxon>
        <taxon>Magnoliopsida</taxon>
        <taxon>eudicotyledons</taxon>
        <taxon>Gunneridae</taxon>
        <taxon>Pentapetalae</taxon>
        <taxon>rosids</taxon>
        <taxon>fabids</taxon>
        <taxon>Rosales</taxon>
        <taxon>Rosaceae</taxon>
        <taxon>Amygdaloideae</taxon>
        <taxon>Amygdaleae</taxon>
        <taxon>Prunus</taxon>
    </lineage>
</organism>
<comment type="function">
    <text evidence="9">Catalyzes the prenylation of para-hydroxybenzoate (PHB) with an all-trans polyprenyl group. Mediates the second step in the final reaction sequence of coenzyme Q (CoQ) biosynthesis, which is the condensation of the polyisoprenoid side chain with PHB, generating the first membrane-bound Q intermediate.</text>
</comment>
<evidence type="ECO:0000313" key="12">
    <source>
        <dbReference type="RefSeq" id="XP_021801624.1"/>
    </source>
</evidence>
<dbReference type="InterPro" id="IPR006370">
    <property type="entry name" value="HB_polyprenyltransferase-like"/>
</dbReference>
<keyword evidence="9" id="KW-0999">Mitochondrion inner membrane</keyword>
<dbReference type="GO" id="GO:0102930">
    <property type="term" value="F:4-hydroxybenzoate geranyltransferase activity"/>
    <property type="evidence" value="ECO:0007669"/>
    <property type="project" value="UniProtKB-EC"/>
</dbReference>
<dbReference type="Gene3D" id="1.10.357.140">
    <property type="entry name" value="UbiA prenyltransferase"/>
    <property type="match status" value="1"/>
</dbReference>
<evidence type="ECO:0000256" key="8">
    <source>
        <dbReference type="ARBA" id="ARBA00050283"/>
    </source>
</evidence>
<keyword evidence="6 9" id="KW-1133">Transmembrane helix</keyword>
<dbReference type="RefSeq" id="XP_021801624.1">
    <property type="nucleotide sequence ID" value="XM_021945932.1"/>
</dbReference>
<keyword evidence="7 9" id="KW-0472">Membrane</keyword>
<evidence type="ECO:0000256" key="9">
    <source>
        <dbReference type="HAMAP-Rule" id="MF_03189"/>
    </source>
</evidence>
<dbReference type="GO" id="GO:0005743">
    <property type="term" value="C:mitochondrial inner membrane"/>
    <property type="evidence" value="ECO:0007669"/>
    <property type="project" value="UniProtKB-SubCell"/>
</dbReference>
<evidence type="ECO:0000256" key="1">
    <source>
        <dbReference type="ARBA" id="ARBA00001946"/>
    </source>
</evidence>
<dbReference type="PANTHER" id="PTHR11048:SF28">
    <property type="entry name" value="4-HYDROXYBENZOATE POLYPRENYLTRANSFERASE, MITOCHONDRIAL"/>
    <property type="match status" value="1"/>
</dbReference>
<feature type="transmembrane region" description="Helical" evidence="9">
    <location>
        <begin position="350"/>
        <end position="370"/>
    </location>
</feature>
<evidence type="ECO:0000313" key="11">
    <source>
        <dbReference type="RefSeq" id="XP_021801623.1"/>
    </source>
</evidence>
<evidence type="ECO:0000256" key="5">
    <source>
        <dbReference type="ARBA" id="ARBA00022692"/>
    </source>
</evidence>
<evidence type="ECO:0000256" key="3">
    <source>
        <dbReference type="ARBA" id="ARBA00005985"/>
    </source>
</evidence>
<name>A0A6P5R9P0_PRUAV</name>
<feature type="transmembrane region" description="Helical" evidence="9">
    <location>
        <begin position="382"/>
        <end position="401"/>
    </location>
</feature>
<gene>
    <name evidence="11 12 13" type="primary">LOC110745789</name>
</gene>
<keyword evidence="9" id="KW-0831">Ubiquinone biosynthesis</keyword>
<reference evidence="11 12" key="1">
    <citation type="submission" date="2025-04" db="UniProtKB">
        <authorList>
            <consortium name="RefSeq"/>
        </authorList>
    </citation>
    <scope>IDENTIFICATION</scope>
</reference>
<dbReference type="GO" id="GO:0008299">
    <property type="term" value="P:isoprenoid biosynthetic process"/>
    <property type="evidence" value="ECO:0007669"/>
    <property type="project" value="UniProtKB-UniRule"/>
</dbReference>
<keyword evidence="5 9" id="KW-0812">Transmembrane</keyword>
<feature type="transmembrane region" description="Helical" evidence="9">
    <location>
        <begin position="256"/>
        <end position="273"/>
    </location>
</feature>
<dbReference type="Proteomes" id="UP000515124">
    <property type="component" value="Unplaced"/>
</dbReference>
<dbReference type="InterPro" id="IPR030470">
    <property type="entry name" value="UbiA_prenylTrfase_CS"/>
</dbReference>
<accession>A0A6P5R9P0</accession>
<sequence>MASFWLVSRASRRFLKAKPSLSLSRTLFAVSTYQPTTATTTTTTSKNSNPNAYPNGTQLGPFTQRHSWTLSCVEFDLRLVAHISSSSSSTGAKKDGNQGSNDVKVEVEASWIDLYLPRQARPYAKLARLDRPIGTWLLAWPCMWSITLAASPGHLPDIKMMTLFGCGALLLRGAGCTINDLLDRDIDTMVERTKLRPVASGLLTPFQGICFLGFQLLLGLGILLQLNNYSRVLGASSLLLVFSYPLMKRLTFWPQAYLGLTFNWGALLGWAAVKGSIDPAIVLPLYLSGVCWTLVYDTIYAHQDKEDDLKVGVKSTALRFGDSTKEWITGFGIMCISSLALSGYNAEIGWPYYAFLAAASGQLAWQIWTADLSSRVDCNRKFVSNKWFGAIIFSGILFGKLSS</sequence>
<comment type="catalytic activity">
    <reaction evidence="8">
        <text>4-hydroxybenzoate + (2E)-geranyl diphosphate = 3-geranyl-4-hydroxybenzoate + diphosphate</text>
        <dbReference type="Rhea" id="RHEA:27854"/>
        <dbReference type="ChEBI" id="CHEBI:17879"/>
        <dbReference type="ChEBI" id="CHEBI:33019"/>
        <dbReference type="ChEBI" id="CHEBI:58057"/>
        <dbReference type="ChEBI" id="CHEBI:60878"/>
        <dbReference type="EC" id="2.5.1.93"/>
    </reaction>
</comment>
<evidence type="ECO:0000256" key="2">
    <source>
        <dbReference type="ARBA" id="ARBA00004141"/>
    </source>
</evidence>
<comment type="catalytic activity">
    <reaction evidence="9">
        <text>an all-trans-polyprenyl diphosphate + 4-hydroxybenzoate = a 4-hydroxy-3-(all-trans-polyprenyl)benzoate + diphosphate</text>
        <dbReference type="Rhea" id="RHEA:44504"/>
        <dbReference type="Rhea" id="RHEA-COMP:9514"/>
        <dbReference type="Rhea" id="RHEA-COMP:9564"/>
        <dbReference type="ChEBI" id="CHEBI:17879"/>
        <dbReference type="ChEBI" id="CHEBI:33019"/>
        <dbReference type="ChEBI" id="CHEBI:58914"/>
        <dbReference type="ChEBI" id="CHEBI:78396"/>
        <dbReference type="EC" id="2.5.1.39"/>
    </reaction>
</comment>
<comment type="pathway">
    <text evidence="9">Cofactor biosynthesis; ubiquinone biosynthesis.</text>
</comment>
<evidence type="ECO:0000313" key="13">
    <source>
        <dbReference type="RefSeq" id="XP_021801625.1"/>
    </source>
</evidence>
<dbReference type="InterPro" id="IPR044878">
    <property type="entry name" value="UbiA_sf"/>
</dbReference>
<feature type="transmembrane region" description="Helical" evidence="9">
    <location>
        <begin position="279"/>
        <end position="300"/>
    </location>
</feature>
<dbReference type="KEGG" id="pavi:110745789"/>
<evidence type="ECO:0000256" key="7">
    <source>
        <dbReference type="ARBA" id="ARBA00023136"/>
    </source>
</evidence>
<keyword evidence="9" id="KW-0414">Isoprene biosynthesis</keyword>
<dbReference type="CDD" id="cd13959">
    <property type="entry name" value="PT_UbiA_COQ2"/>
    <property type="match status" value="1"/>
</dbReference>
<dbReference type="UniPathway" id="UPA00232"/>
<dbReference type="Pfam" id="PF01040">
    <property type="entry name" value="UbiA"/>
    <property type="match status" value="1"/>
</dbReference>
<dbReference type="InterPro" id="IPR000537">
    <property type="entry name" value="UbiA_prenyltransferase"/>
</dbReference>
<evidence type="ECO:0000256" key="4">
    <source>
        <dbReference type="ARBA" id="ARBA00022679"/>
    </source>
</evidence>
<dbReference type="PANTHER" id="PTHR11048">
    <property type="entry name" value="PRENYLTRANSFERASES"/>
    <property type="match status" value="1"/>
</dbReference>
<comment type="similarity">
    <text evidence="3 9">Belongs to the UbiA prenyltransferase family.</text>
</comment>
<dbReference type="Gramene" id="Pav_sc0005787.1_g080.1.mk:mrna">
    <property type="protein sequence ID" value="Pav_sc0005787.1_g080.1.mk:mrna"/>
    <property type="gene ID" value="Pav_sc0005787.1_g080.1.mk"/>
</dbReference>
<dbReference type="FunFam" id="1.10.357.140:FF:000003">
    <property type="entry name" value="4-hydroxybenzoate polyprenyltransferase, mitochondrial"/>
    <property type="match status" value="1"/>
</dbReference>
<protein>
    <recommendedName>
        <fullName evidence="9">4-hydroxybenzoate polyprenyltransferase, mitochondrial</fullName>
        <shortName evidence="9">4-HB polyprenyltransferase</shortName>
        <ecNumber evidence="9">2.5.1.39</ecNumber>
    </recommendedName>
    <alternativeName>
        <fullName evidence="9">Para-hydroxybenzoate--polyprenyltransferase</fullName>
        <shortName evidence="9">PHB:PPT</shortName>
        <shortName evidence="9">PHB:polyprenyltransferase</shortName>
    </alternativeName>
</protein>
<dbReference type="InterPro" id="IPR039653">
    <property type="entry name" value="Prenyltransferase"/>
</dbReference>
<feature type="transmembrane region" description="Helical" evidence="9">
    <location>
        <begin position="161"/>
        <end position="182"/>
    </location>
</feature>
<dbReference type="Gene3D" id="1.20.120.1780">
    <property type="entry name" value="UbiA prenyltransferase"/>
    <property type="match status" value="1"/>
</dbReference>
<comment type="subcellular location">
    <subcellularLocation>
        <location evidence="2">Membrane</location>
        <topology evidence="2">Multi-pass membrane protein</topology>
    </subcellularLocation>
    <subcellularLocation>
        <location evidence="9">Mitochondrion inner membrane</location>
        <topology evidence="9">Multi-pass membrane protein</topology>
        <orientation evidence="9">Matrix side</orientation>
    </subcellularLocation>
</comment>
<dbReference type="NCBIfam" id="TIGR01474">
    <property type="entry name" value="ubiA_proteo"/>
    <property type="match status" value="1"/>
</dbReference>